<dbReference type="Pfam" id="PF03160">
    <property type="entry name" value="Calx-beta"/>
    <property type="match status" value="1"/>
</dbReference>
<feature type="domain" description="Calx-beta" evidence="4">
    <location>
        <begin position="61"/>
        <end position="135"/>
    </location>
</feature>
<dbReference type="InterPro" id="IPR013517">
    <property type="entry name" value="FG-GAP"/>
</dbReference>
<evidence type="ECO:0000256" key="3">
    <source>
        <dbReference type="ARBA" id="ARBA00022837"/>
    </source>
</evidence>
<gene>
    <name evidence="5" type="ORF">H9L16_07680</name>
</gene>
<organism evidence="5 6">
    <name type="scientific">Thermomonas carbonis</name>
    <dbReference type="NCBI Taxonomy" id="1463158"/>
    <lineage>
        <taxon>Bacteria</taxon>
        <taxon>Pseudomonadati</taxon>
        <taxon>Pseudomonadota</taxon>
        <taxon>Gammaproteobacteria</taxon>
        <taxon>Lysobacterales</taxon>
        <taxon>Lysobacteraceae</taxon>
        <taxon>Thermomonas</taxon>
    </lineage>
</organism>
<keyword evidence="3" id="KW-0106">Calcium</keyword>
<protein>
    <submittedName>
        <fullName evidence="5">FG-GAP repeat protein</fullName>
    </submittedName>
</protein>
<dbReference type="SUPFAM" id="SSF141072">
    <property type="entry name" value="CalX-like"/>
    <property type="match status" value="1"/>
</dbReference>
<dbReference type="InterPro" id="IPR028994">
    <property type="entry name" value="Integrin_alpha_N"/>
</dbReference>
<keyword evidence="1" id="KW-0732">Signal</keyword>
<dbReference type="RefSeq" id="WP_187553924.1">
    <property type="nucleotide sequence ID" value="NZ_CP060719.1"/>
</dbReference>
<dbReference type="EMBL" id="CP060719">
    <property type="protein sequence ID" value="QNN71411.1"/>
    <property type="molecule type" value="Genomic_DNA"/>
</dbReference>
<keyword evidence="6" id="KW-1185">Reference proteome</keyword>
<evidence type="ECO:0000313" key="6">
    <source>
        <dbReference type="Proteomes" id="UP000515804"/>
    </source>
</evidence>
<sequence length="426" mass="45906">MRQQVALGELWSDRVQDISVGSVPSLVMTGARILEGGAGQSLTVNLNLYLSTPAPPGGAAVDVDVVSGTAMAGSDFVAAVKRRVTIGAGSNSITVPVVINGDAMPEATEWFKVVLSNPSGGWLPSPEATIYIENDDFGLLRNDFDGDGRSDVFWRNLTDGRNILWWAADYNDQFNPGAVASQSWAVVGAGDFDGDGKSDLFWRNSANGQNIIWPSADGNQKRNVTAITGLDWKVVATGDFDGDGHADIFWRHATNGQNAIWWSGDYAARTMEQAVSTTWKVAGSGDFDGDGKEDVFWRNTSTGANVVWWSGDYAGYTNLTGVTNQAWAVVAIGDYAGDGVADAFWRNQTTGEHIIWWNGSYANQVRETTVSTAWKLVASGDYNGDGESDLFWRNGATGANIIWDSGRYASRRNVTGVTNAAWVIQQ</sequence>
<evidence type="ECO:0000313" key="5">
    <source>
        <dbReference type="EMBL" id="QNN71411.1"/>
    </source>
</evidence>
<accession>A0A7G9SU86</accession>
<evidence type="ECO:0000259" key="4">
    <source>
        <dbReference type="Pfam" id="PF03160"/>
    </source>
</evidence>
<dbReference type="KEGG" id="tcn:H9L16_07680"/>
<reference evidence="5 6" key="1">
    <citation type="submission" date="2020-08" db="EMBL/GenBank/DDBJ databases">
        <title>Genome sequence of Thermomonas carbonis KCTC 42013T.</title>
        <authorList>
            <person name="Hyun D.-W."/>
            <person name="Bae J.-W."/>
        </authorList>
    </citation>
    <scope>NUCLEOTIDE SEQUENCE [LARGE SCALE GENOMIC DNA]</scope>
    <source>
        <strain evidence="5 6">KCTC 42013</strain>
    </source>
</reference>
<dbReference type="Pfam" id="PF13517">
    <property type="entry name" value="FG-GAP_3"/>
    <property type="match status" value="2"/>
</dbReference>
<dbReference type="Gene3D" id="2.130.10.130">
    <property type="entry name" value="Integrin alpha, N-terminal"/>
    <property type="match status" value="1"/>
</dbReference>
<name>A0A7G9SU86_9GAMM</name>
<dbReference type="InterPro" id="IPR038081">
    <property type="entry name" value="CalX-like_sf"/>
</dbReference>
<evidence type="ECO:0000256" key="1">
    <source>
        <dbReference type="ARBA" id="ARBA00022729"/>
    </source>
</evidence>
<dbReference type="GO" id="GO:0016020">
    <property type="term" value="C:membrane"/>
    <property type="evidence" value="ECO:0007669"/>
    <property type="project" value="InterPro"/>
</dbReference>
<keyword evidence="2" id="KW-0677">Repeat</keyword>
<dbReference type="InterPro" id="IPR003644">
    <property type="entry name" value="Calx_beta"/>
</dbReference>
<dbReference type="GO" id="GO:0007154">
    <property type="term" value="P:cell communication"/>
    <property type="evidence" value="ECO:0007669"/>
    <property type="project" value="InterPro"/>
</dbReference>
<dbReference type="PANTHER" id="PTHR46580:SF2">
    <property type="entry name" value="MAM DOMAIN-CONTAINING PROTEIN"/>
    <property type="match status" value="1"/>
</dbReference>
<evidence type="ECO:0000256" key="2">
    <source>
        <dbReference type="ARBA" id="ARBA00022737"/>
    </source>
</evidence>
<dbReference type="SUPFAM" id="SSF69318">
    <property type="entry name" value="Integrin alpha N-terminal domain"/>
    <property type="match status" value="1"/>
</dbReference>
<dbReference type="AlphaFoldDB" id="A0A7G9SU86"/>
<dbReference type="Proteomes" id="UP000515804">
    <property type="component" value="Chromosome"/>
</dbReference>
<dbReference type="Gene3D" id="2.60.40.2030">
    <property type="match status" value="1"/>
</dbReference>
<proteinExistence type="predicted"/>
<dbReference type="PANTHER" id="PTHR46580">
    <property type="entry name" value="SENSOR KINASE-RELATED"/>
    <property type="match status" value="1"/>
</dbReference>